<sequence>QQRELHHQPQICTLSQCFQLYTKEEQLAPDDAWRCPHCKQLQQGSITLSLWTLPDVLIIHLKRFRQVREGDRRMKLQNMVKFPLSGLDMTPHVVKRSQNPEDYIYDLYAVCNHHGTMQGGHYTAYCKNSVDGQWYCFDDSEVQQLSESEVCKQTAYILFYQRRTQMPSTKPLSQELLACTCVLSESHCITFAGWQTVLTDLA</sequence>
<dbReference type="SUPFAM" id="SSF54001">
    <property type="entry name" value="Cysteine proteinases"/>
    <property type="match status" value="1"/>
</dbReference>
<name>A0A8D2PIQ9_ZOSLA</name>
<dbReference type="InterPro" id="IPR038765">
    <property type="entry name" value="Papain-like_cys_pep_sf"/>
</dbReference>
<dbReference type="PANTHER" id="PTHR21646:SF44">
    <property type="entry name" value="UBIQUITIN CARBOXYL-TERMINAL HYDROLASE 31"/>
    <property type="match status" value="1"/>
</dbReference>
<dbReference type="CDD" id="cd02674">
    <property type="entry name" value="Peptidase_C19R"/>
    <property type="match status" value="1"/>
</dbReference>
<comment type="catalytic activity">
    <reaction evidence="1">
        <text>Thiol-dependent hydrolysis of ester, thioester, amide, peptide and isopeptide bonds formed by the C-terminal Gly of ubiquitin (a 76-residue protein attached to proteins as an intracellular targeting signal).</text>
        <dbReference type="EC" id="3.4.19.12"/>
    </reaction>
</comment>
<dbReference type="PROSITE" id="PS50235">
    <property type="entry name" value="USP_3"/>
    <property type="match status" value="1"/>
</dbReference>
<evidence type="ECO:0000313" key="6">
    <source>
        <dbReference type="Proteomes" id="UP000694401"/>
    </source>
</evidence>
<feature type="domain" description="USP" evidence="4">
    <location>
        <begin position="1"/>
        <end position="163"/>
    </location>
</feature>
<reference evidence="5" key="1">
    <citation type="submission" date="2025-08" db="UniProtKB">
        <authorList>
            <consortium name="Ensembl"/>
        </authorList>
    </citation>
    <scope>IDENTIFICATION</scope>
</reference>
<proteinExistence type="predicted"/>
<keyword evidence="3" id="KW-0378">Hydrolase</keyword>
<dbReference type="AlphaFoldDB" id="A0A8D2PIQ9"/>
<evidence type="ECO:0000256" key="2">
    <source>
        <dbReference type="ARBA" id="ARBA00012759"/>
    </source>
</evidence>
<dbReference type="PROSITE" id="PS00973">
    <property type="entry name" value="USP_2"/>
    <property type="match status" value="1"/>
</dbReference>
<evidence type="ECO:0000259" key="4">
    <source>
        <dbReference type="PROSITE" id="PS50235"/>
    </source>
</evidence>
<dbReference type="InterPro" id="IPR018200">
    <property type="entry name" value="USP_CS"/>
</dbReference>
<reference evidence="5" key="2">
    <citation type="submission" date="2025-09" db="UniProtKB">
        <authorList>
            <consortium name="Ensembl"/>
        </authorList>
    </citation>
    <scope>IDENTIFICATION</scope>
</reference>
<dbReference type="GO" id="GO:0016579">
    <property type="term" value="P:protein deubiquitination"/>
    <property type="evidence" value="ECO:0007669"/>
    <property type="project" value="InterPro"/>
</dbReference>
<dbReference type="Gene3D" id="3.90.70.10">
    <property type="entry name" value="Cysteine proteinases"/>
    <property type="match status" value="1"/>
</dbReference>
<dbReference type="InterPro" id="IPR028889">
    <property type="entry name" value="USP"/>
</dbReference>
<dbReference type="Pfam" id="PF00443">
    <property type="entry name" value="UCH"/>
    <property type="match status" value="1"/>
</dbReference>
<dbReference type="InterPro" id="IPR001394">
    <property type="entry name" value="Peptidase_C19_UCH"/>
</dbReference>
<organism evidence="5 6">
    <name type="scientific">Zosterops lateralis melanops</name>
    <dbReference type="NCBI Taxonomy" id="1220523"/>
    <lineage>
        <taxon>Eukaryota</taxon>
        <taxon>Metazoa</taxon>
        <taxon>Chordata</taxon>
        <taxon>Craniata</taxon>
        <taxon>Vertebrata</taxon>
        <taxon>Euteleostomi</taxon>
        <taxon>Archelosauria</taxon>
        <taxon>Archosauria</taxon>
        <taxon>Dinosauria</taxon>
        <taxon>Saurischia</taxon>
        <taxon>Theropoda</taxon>
        <taxon>Coelurosauria</taxon>
        <taxon>Aves</taxon>
        <taxon>Neognathae</taxon>
        <taxon>Neoaves</taxon>
        <taxon>Telluraves</taxon>
        <taxon>Australaves</taxon>
        <taxon>Passeriformes</taxon>
        <taxon>Sylvioidea</taxon>
        <taxon>Zosteropidae</taxon>
        <taxon>Zosterops</taxon>
    </lineage>
</organism>
<dbReference type="GO" id="GO:0004843">
    <property type="term" value="F:cysteine-type deubiquitinase activity"/>
    <property type="evidence" value="ECO:0007669"/>
    <property type="project" value="UniProtKB-EC"/>
</dbReference>
<keyword evidence="6" id="KW-1185">Reference proteome</keyword>
<dbReference type="Proteomes" id="UP000694401">
    <property type="component" value="Unassembled WGS sequence"/>
</dbReference>
<evidence type="ECO:0000256" key="1">
    <source>
        <dbReference type="ARBA" id="ARBA00000707"/>
    </source>
</evidence>
<accession>A0A8D2PIQ9</accession>
<protein>
    <recommendedName>
        <fullName evidence="2">ubiquitinyl hydrolase 1</fullName>
        <ecNumber evidence="2">3.4.19.12</ecNumber>
    </recommendedName>
</protein>
<evidence type="ECO:0000256" key="3">
    <source>
        <dbReference type="ARBA" id="ARBA00022801"/>
    </source>
</evidence>
<dbReference type="Ensembl" id="ENSZLMT00000015560.1">
    <property type="protein sequence ID" value="ENSZLMP00000015142.1"/>
    <property type="gene ID" value="ENSZLMG00000010530.1"/>
</dbReference>
<dbReference type="PANTHER" id="PTHR21646">
    <property type="entry name" value="UBIQUITIN CARBOXYL-TERMINAL HYDROLASE"/>
    <property type="match status" value="1"/>
</dbReference>
<dbReference type="InterPro" id="IPR050185">
    <property type="entry name" value="Ub_carboxyl-term_hydrolase"/>
</dbReference>
<dbReference type="FunFam" id="3.90.70.10:FF:000048">
    <property type="entry name" value="Ubiquitin carboxyl-terminal hydrolase 31"/>
    <property type="match status" value="1"/>
</dbReference>
<evidence type="ECO:0000313" key="5">
    <source>
        <dbReference type="Ensembl" id="ENSZLMP00000015142.1"/>
    </source>
</evidence>
<dbReference type="EC" id="3.4.19.12" evidence="2"/>